<evidence type="ECO:0000313" key="3">
    <source>
        <dbReference type="Proteomes" id="UP000799441"/>
    </source>
</evidence>
<organism evidence="2 3">
    <name type="scientific">Polychaeton citri CBS 116435</name>
    <dbReference type="NCBI Taxonomy" id="1314669"/>
    <lineage>
        <taxon>Eukaryota</taxon>
        <taxon>Fungi</taxon>
        <taxon>Dikarya</taxon>
        <taxon>Ascomycota</taxon>
        <taxon>Pezizomycotina</taxon>
        <taxon>Dothideomycetes</taxon>
        <taxon>Dothideomycetidae</taxon>
        <taxon>Capnodiales</taxon>
        <taxon>Capnodiaceae</taxon>
        <taxon>Polychaeton</taxon>
    </lineage>
</organism>
<dbReference type="AlphaFoldDB" id="A0A9P4Q4Q2"/>
<gene>
    <name evidence="2" type="ORF">K431DRAFT_136461</name>
</gene>
<dbReference type="EMBL" id="MU003825">
    <property type="protein sequence ID" value="KAF2718401.1"/>
    <property type="molecule type" value="Genomic_DNA"/>
</dbReference>
<accession>A0A9P4Q4Q2</accession>
<evidence type="ECO:0000256" key="1">
    <source>
        <dbReference type="SAM" id="MobiDB-lite"/>
    </source>
</evidence>
<protein>
    <submittedName>
        <fullName evidence="2">Uncharacterized protein</fullName>
    </submittedName>
</protein>
<sequence length="180" mass="19720">MRRSHERQREGEQVANWESRQSRKSENREENMFPSCTRALSLSCLVSGACCMITLYSARLITLSTIHDPGPPPALVGFYLTLLHTCSSLTTVLTHEPHPPRVSHSLVKQAPSRHAVYIILPHICSLVVNLRLPTSPSILPIGYYHCRRPILQASAVKGTTTPSPCALPGAALLCLSSSSI</sequence>
<comment type="caution">
    <text evidence="2">The sequence shown here is derived from an EMBL/GenBank/DDBJ whole genome shotgun (WGS) entry which is preliminary data.</text>
</comment>
<proteinExistence type="predicted"/>
<name>A0A9P4Q4Q2_9PEZI</name>
<feature type="compositionally biased region" description="Basic and acidic residues" evidence="1">
    <location>
        <begin position="20"/>
        <end position="30"/>
    </location>
</feature>
<reference evidence="2" key="1">
    <citation type="journal article" date="2020" name="Stud. Mycol.">
        <title>101 Dothideomycetes genomes: a test case for predicting lifestyles and emergence of pathogens.</title>
        <authorList>
            <person name="Haridas S."/>
            <person name="Albert R."/>
            <person name="Binder M."/>
            <person name="Bloem J."/>
            <person name="Labutti K."/>
            <person name="Salamov A."/>
            <person name="Andreopoulos B."/>
            <person name="Baker S."/>
            <person name="Barry K."/>
            <person name="Bills G."/>
            <person name="Bluhm B."/>
            <person name="Cannon C."/>
            <person name="Castanera R."/>
            <person name="Culley D."/>
            <person name="Daum C."/>
            <person name="Ezra D."/>
            <person name="Gonzalez J."/>
            <person name="Henrissat B."/>
            <person name="Kuo A."/>
            <person name="Liang C."/>
            <person name="Lipzen A."/>
            <person name="Lutzoni F."/>
            <person name="Magnuson J."/>
            <person name="Mondo S."/>
            <person name="Nolan M."/>
            <person name="Ohm R."/>
            <person name="Pangilinan J."/>
            <person name="Park H.-J."/>
            <person name="Ramirez L."/>
            <person name="Alfaro M."/>
            <person name="Sun H."/>
            <person name="Tritt A."/>
            <person name="Yoshinaga Y."/>
            <person name="Zwiers L.-H."/>
            <person name="Turgeon B."/>
            <person name="Goodwin S."/>
            <person name="Spatafora J."/>
            <person name="Crous P."/>
            <person name="Grigoriev I."/>
        </authorList>
    </citation>
    <scope>NUCLEOTIDE SEQUENCE</scope>
    <source>
        <strain evidence="2">CBS 116435</strain>
    </source>
</reference>
<keyword evidence="3" id="KW-1185">Reference proteome</keyword>
<feature type="region of interest" description="Disordered" evidence="1">
    <location>
        <begin position="1"/>
        <end position="30"/>
    </location>
</feature>
<dbReference type="Proteomes" id="UP000799441">
    <property type="component" value="Unassembled WGS sequence"/>
</dbReference>
<evidence type="ECO:0000313" key="2">
    <source>
        <dbReference type="EMBL" id="KAF2718401.1"/>
    </source>
</evidence>